<dbReference type="Proteomes" id="UP000499080">
    <property type="component" value="Unassembled WGS sequence"/>
</dbReference>
<dbReference type="InterPro" id="IPR036397">
    <property type="entry name" value="RNaseH_sf"/>
</dbReference>
<keyword evidence="2" id="KW-1185">Reference proteome</keyword>
<name>A0A4Y2HVZ7_ARAVE</name>
<organism evidence="1 2">
    <name type="scientific">Araneus ventricosus</name>
    <name type="common">Orbweaver spider</name>
    <name type="synonym">Epeira ventricosa</name>
    <dbReference type="NCBI Taxonomy" id="182803"/>
    <lineage>
        <taxon>Eukaryota</taxon>
        <taxon>Metazoa</taxon>
        <taxon>Ecdysozoa</taxon>
        <taxon>Arthropoda</taxon>
        <taxon>Chelicerata</taxon>
        <taxon>Arachnida</taxon>
        <taxon>Araneae</taxon>
        <taxon>Araneomorphae</taxon>
        <taxon>Entelegynae</taxon>
        <taxon>Araneoidea</taxon>
        <taxon>Araneidae</taxon>
        <taxon>Araneus</taxon>
    </lineage>
</organism>
<dbReference type="AlphaFoldDB" id="A0A4Y2HVZ7"/>
<dbReference type="PANTHER" id="PTHR47326">
    <property type="entry name" value="TRANSPOSABLE ELEMENT TC3 TRANSPOSASE-LIKE PROTEIN"/>
    <property type="match status" value="1"/>
</dbReference>
<reference evidence="1 2" key="1">
    <citation type="journal article" date="2019" name="Sci. Rep.">
        <title>Orb-weaving spider Araneus ventricosus genome elucidates the spidroin gene catalogue.</title>
        <authorList>
            <person name="Kono N."/>
            <person name="Nakamura H."/>
            <person name="Ohtoshi R."/>
            <person name="Moran D.A.P."/>
            <person name="Shinohara A."/>
            <person name="Yoshida Y."/>
            <person name="Fujiwara M."/>
            <person name="Mori M."/>
            <person name="Tomita M."/>
            <person name="Arakawa K."/>
        </authorList>
    </citation>
    <scope>NUCLEOTIDE SEQUENCE [LARGE SCALE GENOMIC DNA]</scope>
</reference>
<gene>
    <name evidence="1" type="ORF">AVEN_124449_1</name>
</gene>
<sequence>MQTVQKLQPNDGSQRVGFAVEMLSRIETEHDFLNRIIFSDEAIFHDVAAKLRDHRDLQTSLHWIFFFWGYVKDKVCSREIRDVEDLRASIIASIATVTMEVLQRTWLELDYRLDFLRATKGAHLEVH</sequence>
<dbReference type="Gene3D" id="3.30.420.10">
    <property type="entry name" value="Ribonuclease H-like superfamily/Ribonuclease H"/>
    <property type="match status" value="1"/>
</dbReference>
<evidence type="ECO:0000313" key="1">
    <source>
        <dbReference type="EMBL" id="GBM69667.1"/>
    </source>
</evidence>
<accession>A0A4Y2HVZ7</accession>
<dbReference type="OrthoDB" id="7899027at2759"/>
<dbReference type="PANTHER" id="PTHR47326:SF1">
    <property type="entry name" value="HTH PSQ-TYPE DOMAIN-CONTAINING PROTEIN"/>
    <property type="match status" value="1"/>
</dbReference>
<protein>
    <submittedName>
        <fullName evidence="1">Uncharacterized protein</fullName>
    </submittedName>
</protein>
<dbReference type="GO" id="GO:0003676">
    <property type="term" value="F:nucleic acid binding"/>
    <property type="evidence" value="ECO:0007669"/>
    <property type="project" value="InterPro"/>
</dbReference>
<comment type="caution">
    <text evidence="1">The sequence shown here is derived from an EMBL/GenBank/DDBJ whole genome shotgun (WGS) entry which is preliminary data.</text>
</comment>
<evidence type="ECO:0000313" key="2">
    <source>
        <dbReference type="Proteomes" id="UP000499080"/>
    </source>
</evidence>
<dbReference type="EMBL" id="BGPR01002207">
    <property type="protein sequence ID" value="GBM69667.1"/>
    <property type="molecule type" value="Genomic_DNA"/>
</dbReference>
<proteinExistence type="predicted"/>